<dbReference type="GO" id="GO:0005576">
    <property type="term" value="C:extracellular region"/>
    <property type="evidence" value="ECO:0007669"/>
    <property type="project" value="UniProtKB-SubCell"/>
</dbReference>
<evidence type="ECO:0000256" key="4">
    <source>
        <dbReference type="ARBA" id="ARBA00022729"/>
    </source>
</evidence>
<evidence type="ECO:0000256" key="2">
    <source>
        <dbReference type="ARBA" id="ARBA00010112"/>
    </source>
</evidence>
<dbReference type="Pfam" id="PF01060">
    <property type="entry name" value="TTR-52"/>
    <property type="match status" value="1"/>
</dbReference>
<protein>
    <submittedName>
        <fullName evidence="7">Transthyretin-like family protein</fullName>
    </submittedName>
</protein>
<proteinExistence type="inferred from homology"/>
<dbReference type="InterPro" id="IPR038479">
    <property type="entry name" value="Transthyretin-like_sf"/>
</dbReference>
<sequence>MSSIITYITITILLTLPLTHCIGRTQSAGAKGYLTCNGTPASGVKVKMYDDDAGIDTDDFMAETTTDSSGYFSLSGTISELLTIDAKINIYHNCNDNVIQKLCNRKFTIWIPDSYVNSGSSVSKYYDIGKIELAGKISGESRDCIN</sequence>
<name>A0A0K0FTQ8_STRVS</name>
<dbReference type="AlphaFoldDB" id="A0A0K0FTQ8"/>
<evidence type="ECO:0000256" key="1">
    <source>
        <dbReference type="ARBA" id="ARBA00004613"/>
    </source>
</evidence>
<dbReference type="PANTHER" id="PTHR21700:SF3">
    <property type="entry name" value="TRANSTHYRETIN-LIKE PROTEIN 5"/>
    <property type="match status" value="1"/>
</dbReference>
<feature type="signal peptide" evidence="5">
    <location>
        <begin position="1"/>
        <end position="21"/>
    </location>
</feature>
<dbReference type="InterPro" id="IPR001534">
    <property type="entry name" value="Transthyretin-like"/>
</dbReference>
<comment type="subcellular location">
    <subcellularLocation>
        <location evidence="1">Secreted</location>
    </subcellularLocation>
</comment>
<comment type="similarity">
    <text evidence="2">Belongs to the nematode transthyretin-like family.</text>
</comment>
<dbReference type="WBParaSite" id="SVE_1572000.1">
    <property type="protein sequence ID" value="SVE_1572000.1"/>
    <property type="gene ID" value="SVE_1572000"/>
</dbReference>
<dbReference type="Proteomes" id="UP000035680">
    <property type="component" value="Unassembled WGS sequence"/>
</dbReference>
<dbReference type="Gene3D" id="2.60.40.3330">
    <property type="match status" value="1"/>
</dbReference>
<evidence type="ECO:0000256" key="3">
    <source>
        <dbReference type="ARBA" id="ARBA00022525"/>
    </source>
</evidence>
<dbReference type="PANTHER" id="PTHR21700">
    <property type="entry name" value="TRANSTHYRETIN-LIKE FAMILY PROTEIN-RELATED"/>
    <property type="match status" value="1"/>
</dbReference>
<accession>A0A0K0FTQ8</accession>
<feature type="chain" id="PRO_5005330370" evidence="5">
    <location>
        <begin position="22"/>
        <end position="146"/>
    </location>
</feature>
<evidence type="ECO:0000313" key="6">
    <source>
        <dbReference type="Proteomes" id="UP000035680"/>
    </source>
</evidence>
<dbReference type="GO" id="GO:0009986">
    <property type="term" value="C:cell surface"/>
    <property type="evidence" value="ECO:0007669"/>
    <property type="project" value="InterPro"/>
</dbReference>
<evidence type="ECO:0000313" key="7">
    <source>
        <dbReference type="WBParaSite" id="SVE_1572000.1"/>
    </source>
</evidence>
<organism evidence="6 7">
    <name type="scientific">Strongyloides venezuelensis</name>
    <name type="common">Threadworm</name>
    <dbReference type="NCBI Taxonomy" id="75913"/>
    <lineage>
        <taxon>Eukaryota</taxon>
        <taxon>Metazoa</taxon>
        <taxon>Ecdysozoa</taxon>
        <taxon>Nematoda</taxon>
        <taxon>Chromadorea</taxon>
        <taxon>Rhabditida</taxon>
        <taxon>Tylenchina</taxon>
        <taxon>Panagrolaimomorpha</taxon>
        <taxon>Strongyloidoidea</taxon>
        <taxon>Strongyloididae</taxon>
        <taxon>Strongyloides</taxon>
    </lineage>
</organism>
<reference evidence="7" key="2">
    <citation type="submission" date="2015-08" db="UniProtKB">
        <authorList>
            <consortium name="WormBaseParasite"/>
        </authorList>
    </citation>
    <scope>IDENTIFICATION</scope>
</reference>
<keyword evidence="6" id="KW-1185">Reference proteome</keyword>
<keyword evidence="4 5" id="KW-0732">Signal</keyword>
<evidence type="ECO:0000256" key="5">
    <source>
        <dbReference type="SAM" id="SignalP"/>
    </source>
</evidence>
<reference evidence="6" key="1">
    <citation type="submission" date="2014-07" db="EMBL/GenBank/DDBJ databases">
        <authorList>
            <person name="Martin A.A"/>
            <person name="De Silva N."/>
        </authorList>
    </citation>
    <scope>NUCLEOTIDE SEQUENCE</scope>
</reference>
<keyword evidence="3" id="KW-0964">Secreted</keyword>